<evidence type="ECO:0000313" key="3">
    <source>
        <dbReference type="Proteomes" id="UP000176005"/>
    </source>
</evidence>
<accession>A0A1E7KYA9</accession>
<dbReference type="Pfam" id="PF19690">
    <property type="entry name" value="DUF6191"/>
    <property type="match status" value="1"/>
</dbReference>
<dbReference type="Proteomes" id="UP000176005">
    <property type="component" value="Unassembled WGS sequence"/>
</dbReference>
<organism evidence="2 3">
    <name type="scientific">Streptomyces nanshensis</name>
    <dbReference type="NCBI Taxonomy" id="518642"/>
    <lineage>
        <taxon>Bacteria</taxon>
        <taxon>Bacillati</taxon>
        <taxon>Actinomycetota</taxon>
        <taxon>Actinomycetes</taxon>
        <taxon>Kitasatosporales</taxon>
        <taxon>Streptomycetaceae</taxon>
        <taxon>Streptomyces</taxon>
    </lineage>
</organism>
<evidence type="ECO:0000313" key="2">
    <source>
        <dbReference type="EMBL" id="OEV08938.1"/>
    </source>
</evidence>
<protein>
    <submittedName>
        <fullName evidence="2">Uncharacterized protein</fullName>
    </submittedName>
</protein>
<keyword evidence="3" id="KW-1185">Reference proteome</keyword>
<dbReference type="RefSeq" id="WP_070019083.1">
    <property type="nucleotide sequence ID" value="NZ_LJGW01000391.1"/>
</dbReference>
<feature type="region of interest" description="Disordered" evidence="1">
    <location>
        <begin position="61"/>
        <end position="87"/>
    </location>
</feature>
<comment type="caution">
    <text evidence="2">The sequence shown here is derived from an EMBL/GenBank/DDBJ whole genome shotgun (WGS) entry which is preliminary data.</text>
</comment>
<evidence type="ECO:0000256" key="1">
    <source>
        <dbReference type="SAM" id="MobiDB-lite"/>
    </source>
</evidence>
<proteinExistence type="predicted"/>
<dbReference type="EMBL" id="LJGW01000391">
    <property type="protein sequence ID" value="OEV08938.1"/>
    <property type="molecule type" value="Genomic_DNA"/>
</dbReference>
<reference evidence="2 3" key="1">
    <citation type="journal article" date="2016" name="Front. Microbiol.">
        <title>Comparative Genomics Analysis of Streptomyces Species Reveals Their Adaptation to the Marine Environment and Their Diversity at the Genomic Level.</title>
        <authorList>
            <person name="Tian X."/>
            <person name="Zhang Z."/>
            <person name="Yang T."/>
            <person name="Chen M."/>
            <person name="Li J."/>
            <person name="Chen F."/>
            <person name="Yang J."/>
            <person name="Li W."/>
            <person name="Zhang B."/>
            <person name="Zhang Z."/>
            <person name="Wu J."/>
            <person name="Zhang C."/>
            <person name="Long L."/>
            <person name="Xiao J."/>
        </authorList>
    </citation>
    <scope>NUCLEOTIDE SEQUENCE [LARGE SCALE GENOMIC DNA]</scope>
    <source>
        <strain evidence="2 3">SCSIO 10429</strain>
    </source>
</reference>
<dbReference type="InterPro" id="IPR045684">
    <property type="entry name" value="DUF6191"/>
</dbReference>
<dbReference type="AlphaFoldDB" id="A0A1E7KYA9"/>
<dbReference type="PATRIC" id="fig|518642.10.peg.5706"/>
<feature type="compositionally biased region" description="Acidic residues" evidence="1">
    <location>
        <begin position="70"/>
        <end position="87"/>
    </location>
</feature>
<sequence length="87" mass="9250">MGIADDLFIPSQQHLHHEQQRLDHTYVMEGAADGRNGRGCGPVDLGSGRIVIALQEQHAILPARPKVEEGSEADGTDGDGGDPPDLL</sequence>
<gene>
    <name evidence="2" type="ORF">AN218_24325</name>
</gene>
<name>A0A1E7KYA9_9ACTN</name>